<feature type="compositionally biased region" description="Acidic residues" evidence="1">
    <location>
        <begin position="350"/>
        <end position="364"/>
    </location>
</feature>
<feature type="region of interest" description="Disordered" evidence="1">
    <location>
        <begin position="225"/>
        <end position="244"/>
    </location>
</feature>
<feature type="region of interest" description="Disordered" evidence="1">
    <location>
        <begin position="134"/>
        <end position="204"/>
    </location>
</feature>
<gene>
    <name evidence="3" type="ORF">R2G56_00665</name>
</gene>
<feature type="region of interest" description="Disordered" evidence="1">
    <location>
        <begin position="1"/>
        <end position="109"/>
    </location>
</feature>
<name>A0ABU4AEW4_9HYPH</name>
<reference evidence="3 4" key="1">
    <citation type="submission" date="2023-10" db="EMBL/GenBank/DDBJ databases">
        <authorList>
            <person name="Venkata Ramana C."/>
            <person name="Sasikala C."/>
            <person name="Dhurka M."/>
        </authorList>
    </citation>
    <scope>NUCLEOTIDE SEQUENCE [LARGE SCALE GENOMIC DNA]</scope>
    <source>
        <strain evidence="3 4">KCTC 32151</strain>
    </source>
</reference>
<comment type="caution">
    <text evidence="3">The sequence shown here is derived from an EMBL/GenBank/DDBJ whole genome shotgun (WGS) entry which is preliminary data.</text>
</comment>
<feature type="compositionally biased region" description="Low complexity" evidence="1">
    <location>
        <begin position="850"/>
        <end position="948"/>
    </location>
</feature>
<feature type="compositionally biased region" description="Acidic residues" evidence="1">
    <location>
        <begin position="45"/>
        <end position="65"/>
    </location>
</feature>
<feature type="compositionally biased region" description="Basic and acidic residues" evidence="1">
    <location>
        <begin position="28"/>
        <end position="37"/>
    </location>
</feature>
<feature type="compositionally biased region" description="Basic and acidic residues" evidence="1">
    <location>
        <begin position="66"/>
        <end position="79"/>
    </location>
</feature>
<accession>A0ABU4AEW4</accession>
<feature type="compositionally biased region" description="Basic and acidic residues" evidence="1">
    <location>
        <begin position="192"/>
        <end position="204"/>
    </location>
</feature>
<protein>
    <submittedName>
        <fullName evidence="3">SPOR domain-containing protein</fullName>
    </submittedName>
</protein>
<evidence type="ECO:0000259" key="2">
    <source>
        <dbReference type="PROSITE" id="PS51724"/>
    </source>
</evidence>
<evidence type="ECO:0000313" key="4">
    <source>
        <dbReference type="Proteomes" id="UP001185659"/>
    </source>
</evidence>
<feature type="region of interest" description="Disordered" evidence="1">
    <location>
        <begin position="340"/>
        <end position="369"/>
    </location>
</feature>
<feature type="compositionally biased region" description="Polar residues" evidence="1">
    <location>
        <begin position="1"/>
        <end position="10"/>
    </location>
</feature>
<organism evidence="3 4">
    <name type="scientific">Nitratireductor aquimarinus</name>
    <dbReference type="NCBI Taxonomy" id="889300"/>
    <lineage>
        <taxon>Bacteria</taxon>
        <taxon>Pseudomonadati</taxon>
        <taxon>Pseudomonadota</taxon>
        <taxon>Alphaproteobacteria</taxon>
        <taxon>Hyphomicrobiales</taxon>
        <taxon>Phyllobacteriaceae</taxon>
        <taxon>Nitratireductor</taxon>
    </lineage>
</organism>
<evidence type="ECO:0000313" key="3">
    <source>
        <dbReference type="EMBL" id="MDV6224786.1"/>
    </source>
</evidence>
<feature type="compositionally biased region" description="Basic and acidic residues" evidence="1">
    <location>
        <begin position="582"/>
        <end position="592"/>
    </location>
</feature>
<dbReference type="RefSeq" id="WP_317560137.1">
    <property type="nucleotide sequence ID" value="NZ_JAWLIP010000001.1"/>
</dbReference>
<feature type="region of interest" description="Disordered" evidence="1">
    <location>
        <begin position="453"/>
        <end position="604"/>
    </location>
</feature>
<dbReference type="PROSITE" id="PS51724">
    <property type="entry name" value="SPOR"/>
    <property type="match status" value="1"/>
</dbReference>
<dbReference type="EMBL" id="JAWLIP010000001">
    <property type="protein sequence ID" value="MDV6224786.1"/>
    <property type="molecule type" value="Genomic_DNA"/>
</dbReference>
<proteinExistence type="predicted"/>
<dbReference type="Proteomes" id="UP001185659">
    <property type="component" value="Unassembled WGS sequence"/>
</dbReference>
<evidence type="ECO:0000256" key="1">
    <source>
        <dbReference type="SAM" id="MobiDB-lite"/>
    </source>
</evidence>
<feature type="compositionally biased region" description="Low complexity" evidence="1">
    <location>
        <begin position="225"/>
        <end position="235"/>
    </location>
</feature>
<dbReference type="SUPFAM" id="SSF110997">
    <property type="entry name" value="Sporulation related repeat"/>
    <property type="match status" value="1"/>
</dbReference>
<dbReference type="InterPro" id="IPR036680">
    <property type="entry name" value="SPOR-like_sf"/>
</dbReference>
<dbReference type="Gene3D" id="3.30.70.1070">
    <property type="entry name" value="Sporulation related repeat"/>
    <property type="match status" value="1"/>
</dbReference>
<feature type="domain" description="SPOR" evidence="2">
    <location>
        <begin position="947"/>
        <end position="1030"/>
    </location>
</feature>
<feature type="region of interest" description="Disordered" evidence="1">
    <location>
        <begin position="732"/>
        <end position="952"/>
    </location>
</feature>
<dbReference type="InterPro" id="IPR007730">
    <property type="entry name" value="SPOR-like_dom"/>
</dbReference>
<keyword evidence="4" id="KW-1185">Reference proteome</keyword>
<sequence length="1030" mass="107587">MADHSPNQRADSAVFADDDPFAELTRIMGHDPRRAEDSGNAAGQEGDDLALELENELLGDLAEFSDEVREEPAEDHSRPEMQTQDWRFEAPPAAEQPAAMEQEPEVDLASDMANELDETFAASFESEMRLEPVEEAVSADISASPAASMAEPEPSFEPSMERAPAAAAQEPEQVSQHAAFDAPVADEAPEAFDGHEAPPAFDPHDIEQHFSEFDIDASAREFASFAAEEQQPIEESAPEPAEEPVVTFDESDFAQLDNDLEASLAADNWQDGIASAQPVETQAADTHYADAQPMDTQALDTGALGTGAMDGQHEQPVVAEAASSDDRFGAAVEDEDMFPEPDAWASMPSEDTDTAEVVSEDVVSEDTASTFSEIDVAPATDISAALADAVRVSGGADPYLSPQAFANSVAQGAEQGAEKAATVDADVAAYEDHDFAASLEQQLTAGALAEEEVAEPVMEPQREPTPETSFDWGDLDFGAPEALQSVETHEPVAPEATETTPASSIPFWQQPEEPQPTVSYGGGSEASTPFIDTVDVPGNERVPVTDSAHIPEFVSEPEPAPKAEADDLELALARAFGDSESLPERSETRSAVEETPVSSIPRDAYAAAALEGDEPRRPQDDFDFETAFADSFAETGEFDDDFAAGRDAGAAVFGRAEAADGFAPAMTPWDEPVDEFTPAEQAAAPAAAAAAAAASRSNPLKSRRNTLIAAAVGGVAVVGAIAFFALGSGGGDDNTAPAVVRADNDPVKVKPENPGGQQVPNQDNQVYQRVTGGETDSDPAQERLVSTAEEPVEVPLAAPKSEERLDPNAGDTAAPTSEPVTAMTPRRVRTMVVRPDGTIVPREPEAPVQTATETAGAPAATGNAQEVAPDARLAAAAENAPASGTAPTGAGETAAAPNVQAPVPTSRPAAPAAPQQPAAQQQSSQVAAAPSQPTQPVAQAPAPAPVTTGTDGWSVQISSQPTVEAAQKSYQDMAQRYGNLLTGKGVNIVKAEIAGKGTYYRVRIPSSSKDDAIRLCSQLKSAGGSCFVSK</sequence>
<feature type="compositionally biased region" description="Basic and acidic residues" evidence="1">
    <location>
        <begin position="742"/>
        <end position="751"/>
    </location>
</feature>
<feature type="compositionally biased region" description="Polar residues" evidence="1">
    <location>
        <begin position="497"/>
        <end position="507"/>
    </location>
</feature>
<feature type="compositionally biased region" description="Low complexity" evidence="1">
    <location>
        <begin position="89"/>
        <end position="101"/>
    </location>
</feature>
<dbReference type="Pfam" id="PF05036">
    <property type="entry name" value="SPOR"/>
    <property type="match status" value="1"/>
</dbReference>
<feature type="compositionally biased region" description="Polar residues" evidence="1">
    <location>
        <begin position="755"/>
        <end position="768"/>
    </location>
</feature>
<feature type="compositionally biased region" description="Low complexity" evidence="1">
    <location>
        <begin position="819"/>
        <end position="835"/>
    </location>
</feature>
<feature type="compositionally biased region" description="Low complexity" evidence="1">
    <location>
        <begin position="142"/>
        <end position="173"/>
    </location>
</feature>